<dbReference type="EMBL" id="OZ034831">
    <property type="protein sequence ID" value="CAL1688100.1"/>
    <property type="molecule type" value="Genomic_DNA"/>
</dbReference>
<proteinExistence type="predicted"/>
<evidence type="ECO:0000256" key="1">
    <source>
        <dbReference type="SAM" id="MobiDB-lite"/>
    </source>
</evidence>
<evidence type="ECO:0000313" key="3">
    <source>
        <dbReference type="Proteomes" id="UP001497644"/>
    </source>
</evidence>
<accession>A0AAV2P5D8</accession>
<gene>
    <name evidence="2" type="ORF">LPLAT_LOCUS13229</name>
</gene>
<reference evidence="2" key="1">
    <citation type="submission" date="2024-04" db="EMBL/GenBank/DDBJ databases">
        <authorList>
            <consortium name="Molecular Ecology Group"/>
        </authorList>
    </citation>
    <scope>NUCLEOTIDE SEQUENCE</scope>
</reference>
<keyword evidence="3" id="KW-1185">Reference proteome</keyword>
<organism evidence="2 3">
    <name type="scientific">Lasius platythorax</name>
    <dbReference type="NCBI Taxonomy" id="488582"/>
    <lineage>
        <taxon>Eukaryota</taxon>
        <taxon>Metazoa</taxon>
        <taxon>Ecdysozoa</taxon>
        <taxon>Arthropoda</taxon>
        <taxon>Hexapoda</taxon>
        <taxon>Insecta</taxon>
        <taxon>Pterygota</taxon>
        <taxon>Neoptera</taxon>
        <taxon>Endopterygota</taxon>
        <taxon>Hymenoptera</taxon>
        <taxon>Apocrita</taxon>
        <taxon>Aculeata</taxon>
        <taxon>Formicoidea</taxon>
        <taxon>Formicidae</taxon>
        <taxon>Formicinae</taxon>
        <taxon>Lasius</taxon>
        <taxon>Lasius</taxon>
    </lineage>
</organism>
<feature type="region of interest" description="Disordered" evidence="1">
    <location>
        <begin position="1"/>
        <end position="39"/>
    </location>
</feature>
<feature type="compositionally biased region" description="Polar residues" evidence="1">
    <location>
        <begin position="21"/>
        <end position="30"/>
    </location>
</feature>
<name>A0AAV2P5D8_9HYME</name>
<protein>
    <submittedName>
        <fullName evidence="2">Uncharacterized protein</fullName>
    </submittedName>
</protein>
<sequence>MRIEEAAGSFHAGKHGCTRVRGTNTKSENPGATEESHNVKAEREMSLMSIILDHLHPSYGSDLWLCVP</sequence>
<evidence type="ECO:0000313" key="2">
    <source>
        <dbReference type="EMBL" id="CAL1688100.1"/>
    </source>
</evidence>
<dbReference type="Proteomes" id="UP001497644">
    <property type="component" value="Chromosome 8"/>
</dbReference>
<dbReference type="AlphaFoldDB" id="A0AAV2P5D8"/>